<dbReference type="EMBL" id="WJEC01000084">
    <property type="protein sequence ID" value="KAF7486007.1"/>
    <property type="molecule type" value="Genomic_DNA"/>
</dbReference>
<dbReference type="AlphaFoldDB" id="A0A5E4B4Q0"/>
<dbReference type="Proteomes" id="UP000335636">
    <property type="component" value="Unassembled WGS sequence"/>
</dbReference>
<organism evidence="2 3">
    <name type="scientific">Marmota monax</name>
    <name type="common">Woodchuck</name>
    <dbReference type="NCBI Taxonomy" id="9995"/>
    <lineage>
        <taxon>Eukaryota</taxon>
        <taxon>Metazoa</taxon>
        <taxon>Chordata</taxon>
        <taxon>Craniata</taxon>
        <taxon>Vertebrata</taxon>
        <taxon>Euteleostomi</taxon>
        <taxon>Mammalia</taxon>
        <taxon>Eutheria</taxon>
        <taxon>Euarchontoglires</taxon>
        <taxon>Glires</taxon>
        <taxon>Rodentia</taxon>
        <taxon>Sciuromorpha</taxon>
        <taxon>Sciuridae</taxon>
        <taxon>Xerinae</taxon>
        <taxon>Marmotini</taxon>
        <taxon>Marmota</taxon>
    </lineage>
</organism>
<proteinExistence type="predicted"/>
<name>A0A5E4B4Q0_MARMO</name>
<accession>A0A5E4B4Q0</accession>
<evidence type="ECO:0000313" key="3">
    <source>
        <dbReference type="Proteomes" id="UP000335636"/>
    </source>
</evidence>
<dbReference type="Proteomes" id="UP000662637">
    <property type="component" value="Unassembled WGS sequence"/>
</dbReference>
<dbReference type="EMBL" id="CABDUW010000264">
    <property type="protein sequence ID" value="VTJ64325.1"/>
    <property type="molecule type" value="Genomic_DNA"/>
</dbReference>
<protein>
    <submittedName>
        <fullName evidence="2">Uncharacterized protein</fullName>
    </submittedName>
</protein>
<evidence type="ECO:0000313" key="1">
    <source>
        <dbReference type="EMBL" id="KAF7486007.1"/>
    </source>
</evidence>
<reference evidence="1" key="2">
    <citation type="submission" date="2020-08" db="EMBL/GenBank/DDBJ databases">
        <authorList>
            <person name="Shumante A."/>
            <person name="Zimin A.V."/>
            <person name="Puiu D."/>
            <person name="Salzberg S.L."/>
        </authorList>
    </citation>
    <scope>NUCLEOTIDE SEQUENCE</scope>
    <source>
        <strain evidence="1">WC2-LM</strain>
        <tissue evidence="1">Liver</tissue>
    </source>
</reference>
<gene>
    <name evidence="1" type="ORF">GHT09_002274</name>
    <name evidence="2" type="ORF">MONAX_5E002913</name>
</gene>
<reference evidence="2 3" key="1">
    <citation type="submission" date="2019-04" db="EMBL/GenBank/DDBJ databases">
        <authorList>
            <person name="Alioto T."/>
            <person name="Alioto T."/>
        </authorList>
    </citation>
    <scope>NUCLEOTIDE SEQUENCE [LARGE SCALE GENOMIC DNA]</scope>
</reference>
<keyword evidence="3" id="KW-1185">Reference proteome</keyword>
<evidence type="ECO:0000313" key="2">
    <source>
        <dbReference type="EMBL" id="VTJ64325.1"/>
    </source>
</evidence>
<sequence>MKNKHLFCHGSFESLCKALRNCGEYIGVDHDQITYNSCGRDWCFAETPALESALRRRPLRDRRARRCWPLPAFAERHIKKTPINHFSTII</sequence>